<keyword evidence="3" id="KW-0732">Signal</keyword>
<dbReference type="InterPro" id="IPR001764">
    <property type="entry name" value="Glyco_hydro_3_N"/>
</dbReference>
<dbReference type="RefSeq" id="WP_141459968.1">
    <property type="nucleotide sequence ID" value="NZ_CP038141.1"/>
</dbReference>
<dbReference type="EMBL" id="CP038141">
    <property type="protein sequence ID" value="QDH16730.1"/>
    <property type="molecule type" value="Genomic_DNA"/>
</dbReference>
<dbReference type="Gene3D" id="2.60.40.10">
    <property type="entry name" value="Immunoglobulins"/>
    <property type="match status" value="1"/>
</dbReference>
<dbReference type="Pfam" id="PF00933">
    <property type="entry name" value="Glyco_hydro_3"/>
    <property type="match status" value="1"/>
</dbReference>
<name>A0A4Y6UIT0_9PROT</name>
<dbReference type="GO" id="GO:0004553">
    <property type="term" value="F:hydrolase activity, hydrolyzing O-glycosyl compounds"/>
    <property type="evidence" value="ECO:0007669"/>
    <property type="project" value="InterPro"/>
</dbReference>
<dbReference type="InterPro" id="IPR002772">
    <property type="entry name" value="Glyco_hydro_3_C"/>
</dbReference>
<accession>A0A4Y6UIT0</accession>
<dbReference type="InterPro" id="IPR036962">
    <property type="entry name" value="Glyco_hydro_3_N_sf"/>
</dbReference>
<dbReference type="Gene3D" id="3.40.50.1700">
    <property type="entry name" value="Glycoside hydrolase family 3 C-terminal domain"/>
    <property type="match status" value="1"/>
</dbReference>
<gene>
    <name evidence="5" type="ORF">E3D00_03470</name>
</gene>
<organism evidence="5 6">
    <name type="scientific">Swingsia samuiensis</name>
    <dbReference type="NCBI Taxonomy" id="1293412"/>
    <lineage>
        <taxon>Bacteria</taxon>
        <taxon>Pseudomonadati</taxon>
        <taxon>Pseudomonadota</taxon>
        <taxon>Alphaproteobacteria</taxon>
        <taxon>Acetobacterales</taxon>
        <taxon>Acetobacteraceae</taxon>
        <taxon>Swingsia</taxon>
    </lineage>
</organism>
<keyword evidence="6" id="KW-1185">Reference proteome</keyword>
<dbReference type="PANTHER" id="PTHR42715">
    <property type="entry name" value="BETA-GLUCOSIDASE"/>
    <property type="match status" value="1"/>
</dbReference>
<dbReference type="KEGG" id="ssam:E3D00_03470"/>
<dbReference type="PANTHER" id="PTHR42715:SF10">
    <property type="entry name" value="BETA-GLUCOSIDASE"/>
    <property type="match status" value="1"/>
</dbReference>
<dbReference type="InterPro" id="IPR050288">
    <property type="entry name" value="Cellulose_deg_GH3"/>
</dbReference>
<evidence type="ECO:0000313" key="6">
    <source>
        <dbReference type="Proteomes" id="UP000316313"/>
    </source>
</evidence>
<dbReference type="InterPro" id="IPR026891">
    <property type="entry name" value="Fn3-like"/>
</dbReference>
<proteinExistence type="inferred from homology"/>
<dbReference type="InterPro" id="IPR013783">
    <property type="entry name" value="Ig-like_fold"/>
</dbReference>
<evidence type="ECO:0000256" key="1">
    <source>
        <dbReference type="ARBA" id="ARBA00005336"/>
    </source>
</evidence>
<dbReference type="Pfam" id="PF01915">
    <property type="entry name" value="Glyco_hydro_3_C"/>
    <property type="match status" value="1"/>
</dbReference>
<dbReference type="Gene3D" id="3.20.20.300">
    <property type="entry name" value="Glycoside hydrolase, family 3, N-terminal domain"/>
    <property type="match status" value="1"/>
</dbReference>
<keyword evidence="2 5" id="KW-0378">Hydrolase</keyword>
<feature type="domain" description="Fibronectin type III-like" evidence="4">
    <location>
        <begin position="667"/>
        <end position="732"/>
    </location>
</feature>
<dbReference type="PRINTS" id="PR00133">
    <property type="entry name" value="GLHYDRLASE3"/>
</dbReference>
<dbReference type="AlphaFoldDB" id="A0A4Y6UIT0"/>
<dbReference type="SUPFAM" id="SSF52279">
    <property type="entry name" value="Beta-D-glucan exohydrolase, C-terminal domain"/>
    <property type="match status" value="1"/>
</dbReference>
<dbReference type="SMART" id="SM01217">
    <property type="entry name" value="Fn3_like"/>
    <property type="match status" value="1"/>
</dbReference>
<reference evidence="5 6" key="1">
    <citation type="submission" date="2019-03" db="EMBL/GenBank/DDBJ databases">
        <title>The complete genome sequence of Swingsia samuiensis NBRC107927(T).</title>
        <authorList>
            <person name="Chua K.-O."/>
            <person name="Chan K.-G."/>
            <person name="See-Too W.-S."/>
        </authorList>
    </citation>
    <scope>NUCLEOTIDE SEQUENCE [LARGE SCALE GENOMIC DNA]</scope>
    <source>
        <strain evidence="5 6">AH83</strain>
    </source>
</reference>
<evidence type="ECO:0000313" key="5">
    <source>
        <dbReference type="EMBL" id="QDH16730.1"/>
    </source>
</evidence>
<evidence type="ECO:0000259" key="4">
    <source>
        <dbReference type="SMART" id="SM01217"/>
    </source>
</evidence>
<evidence type="ECO:0000256" key="2">
    <source>
        <dbReference type="ARBA" id="ARBA00022801"/>
    </source>
</evidence>
<feature type="signal peptide" evidence="3">
    <location>
        <begin position="1"/>
        <end position="23"/>
    </location>
</feature>
<dbReference type="Pfam" id="PF14310">
    <property type="entry name" value="Fn3-like"/>
    <property type="match status" value="1"/>
</dbReference>
<dbReference type="SUPFAM" id="SSF51445">
    <property type="entry name" value="(Trans)glycosidases"/>
    <property type="match status" value="1"/>
</dbReference>
<feature type="chain" id="PRO_5021186312" evidence="3">
    <location>
        <begin position="24"/>
        <end position="750"/>
    </location>
</feature>
<dbReference type="InterPro" id="IPR036881">
    <property type="entry name" value="Glyco_hydro_3_C_sf"/>
</dbReference>
<protein>
    <submittedName>
        <fullName evidence="5">Glycosyl hydrolase</fullName>
    </submittedName>
</protein>
<dbReference type="Proteomes" id="UP000316313">
    <property type="component" value="Chromosome"/>
</dbReference>
<dbReference type="OrthoDB" id="9781691at2"/>
<evidence type="ECO:0000256" key="3">
    <source>
        <dbReference type="SAM" id="SignalP"/>
    </source>
</evidence>
<sequence length="750" mass="81841">MSSRLKVVLLTTSFFLFPNVVLADPSLSVSERVDKTLSHMTRAQLEAVIVTHLPAMMQHPSVAGRYAQGAGWSAALSDVQIPEITETDGTIGIGARVMDERYASTAYPAALASASSWNPTLLQELGYSVGRDASNRGFNILLSGGTNLTRDPRGGRNFEYLGEDPLLVGTLAGWYTHGAQTNHILATVKHFALNDYETARTQYNVLISRKGAMESDLLAFDIALKLGKPGAVMCAYSQVWGDYTCESKVLLQDILRDQWHYHGYVMSDWGAVHSTRKAIQAGLNQESGAELDYAMSLGGSGMLQNVDLPPSTQTRIASAKANGILFRNAFFAPPQLQGVVSDDQLRGMARPILTSWFSTGVDEIRLRKPVDKKAGYQTALHAAQQGIVLLKNNSRTLPLDKKSKRIVVIGGHADVGVLSGGGSPSVLPFGGNAVPIAGENAMATQIWDPSSPLEEMRRLAPTSSISYFSEQDQEKAVQAAQTADDVVVFVPQWSLEGRDRANLSLTEEQNQLIEAVAHVNPHVTVVLETEGAVLMPWLDRVSAVVEAWYPGIAGGQAIAQILFGDVNPSGHLPLTFPLSEQELPRPELPKAPPLPLDGRPHTFPLVFNEEENVGYKWFIKTGKPVLFPFGFGLSYTHFAYSHLNVMPDEPWDINVRVKNDGERSGSDVVQVYADGNRLIKRLVGWKRVDLMGHQSTEVSIHIDPKMIAKFSEQDNQWHVVAGTYRLTAASSVNDPGITAHLIVKDMAFGD</sequence>
<dbReference type="GO" id="GO:0005975">
    <property type="term" value="P:carbohydrate metabolic process"/>
    <property type="evidence" value="ECO:0007669"/>
    <property type="project" value="InterPro"/>
</dbReference>
<dbReference type="InterPro" id="IPR017853">
    <property type="entry name" value="GH"/>
</dbReference>
<comment type="similarity">
    <text evidence="1">Belongs to the glycosyl hydrolase 3 family.</text>
</comment>